<dbReference type="PANTHER" id="PTHR16515">
    <property type="entry name" value="PR DOMAIN ZINC FINGER PROTEIN"/>
    <property type="match status" value="1"/>
</dbReference>
<evidence type="ECO:0000256" key="1">
    <source>
        <dbReference type="ARBA" id="ARBA00004123"/>
    </source>
</evidence>
<dbReference type="InterPro" id="IPR013087">
    <property type="entry name" value="Znf_C2H2_type"/>
</dbReference>
<dbReference type="EMBL" id="JQDR03012821">
    <property type="protein sequence ID" value="KAA0190694.1"/>
    <property type="molecule type" value="Genomic_DNA"/>
</dbReference>
<reference evidence="12" key="1">
    <citation type="submission" date="2014-08" db="EMBL/GenBank/DDBJ databases">
        <authorList>
            <person name="Murali S."/>
            <person name="Richards S."/>
            <person name="Bandaranaike D."/>
            <person name="Bellair M."/>
            <person name="Blankenburg K."/>
            <person name="Chao H."/>
            <person name="Dinh H."/>
            <person name="Doddapaneni H."/>
            <person name="Dugan-Rocha S."/>
            <person name="Elkadiri S."/>
            <person name="Gnanaolivu R."/>
            <person name="Hughes D."/>
            <person name="Lee S."/>
            <person name="Li M."/>
            <person name="Ming W."/>
            <person name="Munidasa M."/>
            <person name="Muniz J."/>
            <person name="Nguyen L."/>
            <person name="Osuji N."/>
            <person name="Pu L.-L."/>
            <person name="Puazo M."/>
            <person name="Skinner E."/>
            <person name="Qu C."/>
            <person name="Quiroz J."/>
            <person name="Raj R."/>
            <person name="Weissenberger G."/>
            <person name="Xin Y."/>
            <person name="Zou X."/>
            <person name="Han Y."/>
            <person name="Worley K."/>
            <person name="Muzny D."/>
            <person name="Gibbs R."/>
        </authorList>
    </citation>
    <scope>NUCLEOTIDE SEQUENCE</scope>
    <source>
        <strain evidence="12">HAZT.00-mixed</strain>
        <tissue evidence="12">Whole organism</tissue>
    </source>
</reference>
<dbReference type="SUPFAM" id="SSF57667">
    <property type="entry name" value="beta-beta-alpha zinc fingers"/>
    <property type="match status" value="4"/>
</dbReference>
<evidence type="ECO:0000256" key="2">
    <source>
        <dbReference type="ARBA" id="ARBA00022723"/>
    </source>
</evidence>
<feature type="domain" description="C2H2-type" evidence="11">
    <location>
        <begin position="140"/>
        <end position="167"/>
    </location>
</feature>
<keyword evidence="4 10" id="KW-0863">Zinc-finger</keyword>
<dbReference type="InterPro" id="IPR036236">
    <property type="entry name" value="Znf_C2H2_sf"/>
</dbReference>
<dbReference type="PROSITE" id="PS50157">
    <property type="entry name" value="ZINC_FINGER_C2H2_2"/>
    <property type="match status" value="7"/>
</dbReference>
<protein>
    <submittedName>
        <fullName evidence="12">Putative zinc finger protein</fullName>
    </submittedName>
</protein>
<keyword evidence="5" id="KW-0862">Zinc</keyword>
<dbReference type="Pfam" id="PF00096">
    <property type="entry name" value="zf-C2H2"/>
    <property type="match status" value="5"/>
</dbReference>
<reference evidence="12" key="2">
    <citation type="journal article" date="2018" name="Environ. Sci. Technol.">
        <title>The Toxicogenome of Hyalella azteca: A Model for Sediment Ecotoxicology and Evolutionary Toxicology.</title>
        <authorList>
            <person name="Poynton H.C."/>
            <person name="Hasenbein S."/>
            <person name="Benoit J.B."/>
            <person name="Sepulveda M.S."/>
            <person name="Poelchau M.F."/>
            <person name="Hughes D.S.T."/>
            <person name="Murali S.C."/>
            <person name="Chen S."/>
            <person name="Glastad K.M."/>
            <person name="Goodisman M.A.D."/>
            <person name="Werren J.H."/>
            <person name="Vineis J.H."/>
            <person name="Bowen J.L."/>
            <person name="Friedrich M."/>
            <person name="Jones J."/>
            <person name="Robertson H.M."/>
            <person name="Feyereisen R."/>
            <person name="Mechler-Hickson A."/>
            <person name="Mathers N."/>
            <person name="Lee C.E."/>
            <person name="Colbourne J.K."/>
            <person name="Biales A."/>
            <person name="Johnston J.S."/>
            <person name="Wellborn G.A."/>
            <person name="Rosendale A.J."/>
            <person name="Cridge A.G."/>
            <person name="Munoz-Torres M.C."/>
            <person name="Bain P.A."/>
            <person name="Manny A.R."/>
            <person name="Major K.M."/>
            <person name="Lambert F.N."/>
            <person name="Vulpe C.D."/>
            <person name="Tuck P."/>
            <person name="Blalock B.J."/>
            <person name="Lin Y.Y."/>
            <person name="Smith M.E."/>
            <person name="Ochoa-Acuna H."/>
            <person name="Chen M.M."/>
            <person name="Childers C.P."/>
            <person name="Qu J."/>
            <person name="Dugan S."/>
            <person name="Lee S.L."/>
            <person name="Chao H."/>
            <person name="Dinh H."/>
            <person name="Han Y."/>
            <person name="Doddapaneni H."/>
            <person name="Worley K.C."/>
            <person name="Muzny D.M."/>
            <person name="Gibbs R.A."/>
            <person name="Richards S."/>
        </authorList>
    </citation>
    <scope>NUCLEOTIDE SEQUENCE</scope>
    <source>
        <strain evidence="12">HAZT.00-mixed</strain>
        <tissue evidence="12">Whole organism</tissue>
    </source>
</reference>
<feature type="domain" description="C2H2-type" evidence="11">
    <location>
        <begin position="280"/>
        <end position="311"/>
    </location>
</feature>
<evidence type="ECO:0000256" key="8">
    <source>
        <dbReference type="ARBA" id="ARBA00023163"/>
    </source>
</evidence>
<dbReference type="OrthoDB" id="6408474at2759"/>
<evidence type="ECO:0000256" key="5">
    <source>
        <dbReference type="ARBA" id="ARBA00022833"/>
    </source>
</evidence>
<comment type="caution">
    <text evidence="12">The sequence shown here is derived from an EMBL/GenBank/DDBJ whole genome shotgun (WGS) entry which is preliminary data.</text>
</comment>
<evidence type="ECO:0000256" key="7">
    <source>
        <dbReference type="ARBA" id="ARBA00023125"/>
    </source>
</evidence>
<feature type="domain" description="C2H2-type" evidence="11">
    <location>
        <begin position="196"/>
        <end position="223"/>
    </location>
</feature>
<comment type="subcellular location">
    <subcellularLocation>
        <location evidence="1">Nucleus</location>
    </subcellularLocation>
</comment>
<feature type="domain" description="C2H2-type" evidence="11">
    <location>
        <begin position="252"/>
        <end position="279"/>
    </location>
</feature>
<evidence type="ECO:0000256" key="6">
    <source>
        <dbReference type="ARBA" id="ARBA00023015"/>
    </source>
</evidence>
<organism evidence="12">
    <name type="scientific">Hyalella azteca</name>
    <name type="common">Amphipod</name>
    <dbReference type="NCBI Taxonomy" id="294128"/>
    <lineage>
        <taxon>Eukaryota</taxon>
        <taxon>Metazoa</taxon>
        <taxon>Ecdysozoa</taxon>
        <taxon>Arthropoda</taxon>
        <taxon>Crustacea</taxon>
        <taxon>Multicrustacea</taxon>
        <taxon>Malacostraca</taxon>
        <taxon>Eumalacostraca</taxon>
        <taxon>Peracarida</taxon>
        <taxon>Amphipoda</taxon>
        <taxon>Senticaudata</taxon>
        <taxon>Talitrida</taxon>
        <taxon>Talitroidea</taxon>
        <taxon>Hyalellidae</taxon>
        <taxon>Hyalella</taxon>
    </lineage>
</organism>
<accession>A0A6A0GW52</accession>
<dbReference type="GO" id="GO:0003677">
    <property type="term" value="F:DNA binding"/>
    <property type="evidence" value="ECO:0007669"/>
    <property type="project" value="UniProtKB-KW"/>
</dbReference>
<feature type="domain" description="C2H2-type" evidence="11">
    <location>
        <begin position="224"/>
        <end position="251"/>
    </location>
</feature>
<gene>
    <name evidence="12" type="ORF">HAZT_HAZT006254</name>
</gene>
<keyword evidence="6" id="KW-0805">Transcription regulation</keyword>
<reference evidence="12" key="3">
    <citation type="submission" date="2019-06" db="EMBL/GenBank/DDBJ databases">
        <authorList>
            <person name="Poynton C."/>
            <person name="Hasenbein S."/>
            <person name="Benoit J.B."/>
            <person name="Sepulveda M.S."/>
            <person name="Poelchau M.F."/>
            <person name="Murali S.C."/>
            <person name="Chen S."/>
            <person name="Glastad K.M."/>
            <person name="Werren J.H."/>
            <person name="Vineis J.H."/>
            <person name="Bowen J.L."/>
            <person name="Friedrich M."/>
            <person name="Jones J."/>
            <person name="Robertson H.M."/>
            <person name="Feyereisen R."/>
            <person name="Mechler-Hickson A."/>
            <person name="Mathers N."/>
            <person name="Lee C.E."/>
            <person name="Colbourne J.K."/>
            <person name="Biales A."/>
            <person name="Johnston J.S."/>
            <person name="Wellborn G.A."/>
            <person name="Rosendale A.J."/>
            <person name="Cridge A.G."/>
            <person name="Munoz-Torres M.C."/>
            <person name="Bain P.A."/>
            <person name="Manny A.R."/>
            <person name="Major K.M."/>
            <person name="Lambert F.N."/>
            <person name="Vulpe C.D."/>
            <person name="Tuck P."/>
            <person name="Blalock B.J."/>
            <person name="Lin Y.-Y."/>
            <person name="Smith M.E."/>
            <person name="Ochoa-Acuna H."/>
            <person name="Chen M.-J.M."/>
            <person name="Childers C.P."/>
            <person name="Qu J."/>
            <person name="Dugan S."/>
            <person name="Lee S.L."/>
            <person name="Chao H."/>
            <person name="Dinh H."/>
            <person name="Han Y."/>
            <person name="Doddapaneni H."/>
            <person name="Worley K.C."/>
            <person name="Muzny D.M."/>
            <person name="Gibbs R.A."/>
            <person name="Richards S."/>
        </authorList>
    </citation>
    <scope>NUCLEOTIDE SEQUENCE</scope>
    <source>
        <strain evidence="12">HAZT.00-mixed</strain>
        <tissue evidence="12">Whole organism</tissue>
    </source>
</reference>
<dbReference type="Proteomes" id="UP000711488">
    <property type="component" value="Unassembled WGS sequence"/>
</dbReference>
<dbReference type="PROSITE" id="PS00028">
    <property type="entry name" value="ZINC_FINGER_C2H2_1"/>
    <property type="match status" value="6"/>
</dbReference>
<feature type="domain" description="C2H2-type" evidence="11">
    <location>
        <begin position="112"/>
        <end position="139"/>
    </location>
</feature>
<evidence type="ECO:0000259" key="11">
    <source>
        <dbReference type="PROSITE" id="PS50157"/>
    </source>
</evidence>
<dbReference type="SMART" id="SM00355">
    <property type="entry name" value="ZnF_C2H2"/>
    <property type="match status" value="7"/>
</dbReference>
<dbReference type="Gene3D" id="3.30.160.60">
    <property type="entry name" value="Classic Zinc Finger"/>
    <property type="match status" value="7"/>
</dbReference>
<dbReference type="FunFam" id="3.30.160.60:FF:000624">
    <property type="entry name" value="zinc finger protein 697"/>
    <property type="match status" value="1"/>
</dbReference>
<keyword evidence="3" id="KW-0677">Repeat</keyword>
<dbReference type="PANTHER" id="PTHR16515:SF49">
    <property type="entry name" value="GASTRULA ZINC FINGER PROTEIN XLCGF49.1-LIKE-RELATED"/>
    <property type="match status" value="1"/>
</dbReference>
<dbReference type="GO" id="GO:0008270">
    <property type="term" value="F:zinc ion binding"/>
    <property type="evidence" value="ECO:0007669"/>
    <property type="project" value="UniProtKB-KW"/>
</dbReference>
<dbReference type="FunFam" id="3.30.160.60:FF:000733">
    <property type="entry name" value="Zinc finger protein 236 variant"/>
    <property type="match status" value="1"/>
</dbReference>
<keyword evidence="7" id="KW-0238">DNA-binding</keyword>
<proteinExistence type="predicted"/>
<dbReference type="FunFam" id="3.30.160.60:FF:002343">
    <property type="entry name" value="Zinc finger protein 33A"/>
    <property type="match status" value="1"/>
</dbReference>
<dbReference type="FunFam" id="3.30.160.60:FF:001158">
    <property type="entry name" value="zinc finger protein 22"/>
    <property type="match status" value="1"/>
</dbReference>
<name>A0A6A0GW52_HYAAZ</name>
<dbReference type="InterPro" id="IPR050331">
    <property type="entry name" value="Zinc_finger"/>
</dbReference>
<keyword evidence="9" id="KW-0539">Nucleus</keyword>
<evidence type="ECO:0000256" key="4">
    <source>
        <dbReference type="ARBA" id="ARBA00022771"/>
    </source>
</evidence>
<dbReference type="GO" id="GO:0006355">
    <property type="term" value="P:regulation of DNA-templated transcription"/>
    <property type="evidence" value="ECO:0007669"/>
    <property type="project" value="UniProtKB-ARBA"/>
</dbReference>
<dbReference type="GO" id="GO:0048598">
    <property type="term" value="P:embryonic morphogenesis"/>
    <property type="evidence" value="ECO:0007669"/>
    <property type="project" value="UniProtKB-ARBA"/>
</dbReference>
<dbReference type="GO" id="GO:0005634">
    <property type="term" value="C:nucleus"/>
    <property type="evidence" value="ECO:0007669"/>
    <property type="project" value="UniProtKB-SubCell"/>
</dbReference>
<dbReference type="AlphaFoldDB" id="A0A6A0GW52"/>
<evidence type="ECO:0000256" key="10">
    <source>
        <dbReference type="PROSITE-ProRule" id="PRU00042"/>
    </source>
</evidence>
<evidence type="ECO:0000256" key="3">
    <source>
        <dbReference type="ARBA" id="ARBA00022737"/>
    </source>
</evidence>
<evidence type="ECO:0000313" key="12">
    <source>
        <dbReference type="EMBL" id="KAA0190694.1"/>
    </source>
</evidence>
<evidence type="ECO:0000256" key="9">
    <source>
        <dbReference type="ARBA" id="ARBA00023242"/>
    </source>
</evidence>
<dbReference type="FunFam" id="3.30.160.60:FF:000100">
    <property type="entry name" value="Zinc finger 45-like"/>
    <property type="match status" value="1"/>
</dbReference>
<feature type="domain" description="C2H2-type" evidence="11">
    <location>
        <begin position="168"/>
        <end position="195"/>
    </location>
</feature>
<dbReference type="FunFam" id="3.30.160.60:FF:000030">
    <property type="entry name" value="Zinc finger protein 628"/>
    <property type="match status" value="1"/>
</dbReference>
<keyword evidence="8" id="KW-0804">Transcription</keyword>
<keyword evidence="2" id="KW-0479">Metal-binding</keyword>
<sequence length="374" mass="42194">MLFWFCHVNFFDQVNKNLFFPGAVMETMYVQELQAAAVDEQDQNEREIDSEGNTWIKFTAAQGSSLMPLSSILSHDETSITDSATFTTSDDLSTVVYTTTSADKKSTNTKEYQCVKCTAIFNNSSNLKSHMRTHTGERPYVCEVCNAAFVQSSNLKSHRRIHTGERPFVCTECGQAFSRSSHLTGHKRTHTGEKPYMCGLCNTSFSTSTHLRNHMRKHTGEKPFTCHLCSSSFLHNSTLQTHLLIHTGERPFKCTSCSGAFRSKRDLVSHERLHTRVKPFPCRTCSKSFKTNQYLQKHVKRCGLPVPGKKRGRPRLSSDITPRYSLSSAAIKCEGNESEDTEVLISSVDLDDYSSDGEIENNISHVGDFFEDEF</sequence>